<feature type="transmembrane region" description="Helical" evidence="1">
    <location>
        <begin position="103"/>
        <end position="126"/>
    </location>
</feature>
<evidence type="ECO:0000256" key="1">
    <source>
        <dbReference type="SAM" id="Phobius"/>
    </source>
</evidence>
<organism evidence="2">
    <name type="scientific">Cacopsylla melanoneura</name>
    <dbReference type="NCBI Taxonomy" id="428564"/>
    <lineage>
        <taxon>Eukaryota</taxon>
        <taxon>Metazoa</taxon>
        <taxon>Ecdysozoa</taxon>
        <taxon>Arthropoda</taxon>
        <taxon>Hexapoda</taxon>
        <taxon>Insecta</taxon>
        <taxon>Pterygota</taxon>
        <taxon>Neoptera</taxon>
        <taxon>Paraneoptera</taxon>
        <taxon>Hemiptera</taxon>
        <taxon>Sternorrhyncha</taxon>
        <taxon>Psylloidea</taxon>
        <taxon>Psyllidae</taxon>
        <taxon>Psyllinae</taxon>
        <taxon>Cacopsylla</taxon>
    </lineage>
</organism>
<dbReference type="AlphaFoldDB" id="A0A8D8TWZ9"/>
<sequence length="128" mass="15105">MFPSFSPLSSSSCFLILLPLPLFFTNKMQIGNIPLFTFCLKMMLVVWRWVLAWWLVVSQIATTVVPFKMFPLFISPPSIILQSLFLSTPRSVPRFHFLRLGRFYFYFIILFLLLLFFTIIFIHQLMPA</sequence>
<proteinExistence type="predicted"/>
<protein>
    <submittedName>
        <fullName evidence="2">Uncharacterized protein</fullName>
    </submittedName>
</protein>
<feature type="transmembrane region" description="Helical" evidence="1">
    <location>
        <begin position="36"/>
        <end position="57"/>
    </location>
</feature>
<feature type="transmembrane region" description="Helical" evidence="1">
    <location>
        <begin position="6"/>
        <end position="24"/>
    </location>
</feature>
<name>A0A8D8TWZ9_9HEMI</name>
<evidence type="ECO:0000313" key="2">
    <source>
        <dbReference type="EMBL" id="CAG6691827.1"/>
    </source>
</evidence>
<accession>A0A8D8TWZ9</accession>
<keyword evidence="1" id="KW-0812">Transmembrane</keyword>
<reference evidence="2" key="1">
    <citation type="submission" date="2021-05" db="EMBL/GenBank/DDBJ databases">
        <authorList>
            <person name="Alioto T."/>
            <person name="Alioto T."/>
            <person name="Gomez Garrido J."/>
        </authorList>
    </citation>
    <scope>NUCLEOTIDE SEQUENCE</scope>
</reference>
<dbReference type="EMBL" id="HBUF01304824">
    <property type="protein sequence ID" value="CAG6691827.1"/>
    <property type="molecule type" value="Transcribed_RNA"/>
</dbReference>
<keyword evidence="1" id="KW-1133">Transmembrane helix</keyword>
<keyword evidence="1" id="KW-0472">Membrane</keyword>